<dbReference type="InterPro" id="IPR013024">
    <property type="entry name" value="GGCT-like"/>
</dbReference>
<accession>A0A1B0FD60</accession>
<dbReference type="InterPro" id="IPR017939">
    <property type="entry name" value="G-Glutamylcylcotransferase"/>
</dbReference>
<dbReference type="VEuPathDB" id="VectorBase:GMOY001518"/>
<evidence type="ECO:0000256" key="3">
    <source>
        <dbReference type="PIRSR" id="PIRSR617939-1"/>
    </source>
</evidence>
<reference evidence="5" key="1">
    <citation type="submission" date="2020-05" db="UniProtKB">
        <authorList>
            <consortium name="EnsemblMetazoa"/>
        </authorList>
    </citation>
    <scope>IDENTIFICATION</scope>
    <source>
        <strain evidence="5">Yale</strain>
    </source>
</reference>
<organism evidence="5 6">
    <name type="scientific">Glossina morsitans morsitans</name>
    <name type="common">Savannah tsetse fly</name>
    <dbReference type="NCBI Taxonomy" id="37546"/>
    <lineage>
        <taxon>Eukaryota</taxon>
        <taxon>Metazoa</taxon>
        <taxon>Ecdysozoa</taxon>
        <taxon>Arthropoda</taxon>
        <taxon>Hexapoda</taxon>
        <taxon>Insecta</taxon>
        <taxon>Pterygota</taxon>
        <taxon>Neoptera</taxon>
        <taxon>Endopterygota</taxon>
        <taxon>Diptera</taxon>
        <taxon>Brachycera</taxon>
        <taxon>Muscomorpha</taxon>
        <taxon>Hippoboscoidea</taxon>
        <taxon>Glossinidae</taxon>
        <taxon>Glossina</taxon>
    </lineage>
</organism>
<evidence type="ECO:0000256" key="1">
    <source>
        <dbReference type="ARBA" id="ARBA00012346"/>
    </source>
</evidence>
<name>A0A1B0FD60_GLOMM</name>
<dbReference type="CDD" id="cd06661">
    <property type="entry name" value="GGCT_like"/>
    <property type="match status" value="1"/>
</dbReference>
<dbReference type="InterPro" id="IPR036568">
    <property type="entry name" value="GGCT-like_sf"/>
</dbReference>
<dbReference type="EMBL" id="CCAG010007513">
    <property type="status" value="NOT_ANNOTATED_CDS"/>
    <property type="molecule type" value="Genomic_DNA"/>
</dbReference>
<evidence type="ECO:0000256" key="2">
    <source>
        <dbReference type="ARBA" id="ARBA00023239"/>
    </source>
</evidence>
<dbReference type="EnsemblMetazoa" id="GMOY001518-RA">
    <property type="protein sequence ID" value="GMOY001518-PA"/>
    <property type="gene ID" value="GMOY001518"/>
</dbReference>
<dbReference type="AlphaFoldDB" id="A0A1B0FD60"/>
<dbReference type="GO" id="GO:0003839">
    <property type="term" value="F:gamma-glutamylcyclotransferase activity"/>
    <property type="evidence" value="ECO:0007669"/>
    <property type="project" value="UniProtKB-EC"/>
</dbReference>
<sequence length="224" mass="25555">MIFIEATTLNKLVQSSSLCKIFSDSWTKCYTSVRPFNMASKFYYFGFGSNMLAKRIHIQNPGADRVGPGKLQDYRLDFYNNSEKWNGAPATIVPSKGDYVFGAIWEIDCCHLEDLDNQESVDSGVYTPITLPVMCITLQKYIQCRAYHLCQQPQTDIKCIPEQQIPLDRLPSETYLKTLVKGALETGIPDEYVNFLRAIKHNRNRVKTLESILELQDIKLAITP</sequence>
<feature type="active site" description="Proton acceptor" evidence="3">
    <location>
        <position position="119"/>
    </location>
</feature>
<dbReference type="Gene3D" id="3.10.490.10">
    <property type="entry name" value="Gamma-glutamyl cyclotransferase-like"/>
    <property type="match status" value="1"/>
</dbReference>
<dbReference type="PANTHER" id="PTHR12935">
    <property type="entry name" value="GAMMA-GLUTAMYLCYCLOTRANSFERASE"/>
    <property type="match status" value="1"/>
</dbReference>
<dbReference type="Pfam" id="PF13772">
    <property type="entry name" value="AIG2_2"/>
    <property type="match status" value="1"/>
</dbReference>
<feature type="binding site" evidence="4">
    <location>
        <position position="175"/>
    </location>
    <ligand>
        <name>substrate</name>
    </ligand>
</feature>
<keyword evidence="6" id="KW-1185">Reference proteome</keyword>
<dbReference type="STRING" id="37546.A0A1B0FD60"/>
<protein>
    <recommendedName>
        <fullName evidence="1">gamma-glutamylcyclotransferase</fullName>
        <ecNumber evidence="1">4.3.2.9</ecNumber>
    </recommendedName>
</protein>
<dbReference type="PhylomeDB" id="A0A1B0FD60"/>
<dbReference type="EC" id="4.3.2.9" evidence="1"/>
<evidence type="ECO:0000313" key="5">
    <source>
        <dbReference type="EnsemblMetazoa" id="GMOY001518-PA"/>
    </source>
</evidence>
<evidence type="ECO:0000313" key="6">
    <source>
        <dbReference type="Proteomes" id="UP000092444"/>
    </source>
</evidence>
<dbReference type="Proteomes" id="UP000092444">
    <property type="component" value="Unassembled WGS sequence"/>
</dbReference>
<feature type="binding site" evidence="4">
    <location>
        <begin position="44"/>
        <end position="49"/>
    </location>
    <ligand>
        <name>substrate</name>
    </ligand>
</feature>
<proteinExistence type="predicted"/>
<keyword evidence="2" id="KW-0456">Lyase</keyword>
<dbReference type="PANTHER" id="PTHR12935:SF0">
    <property type="entry name" value="GAMMA-GLUTAMYLCYCLOTRANSFERASE"/>
    <property type="match status" value="1"/>
</dbReference>
<evidence type="ECO:0000256" key="4">
    <source>
        <dbReference type="PIRSR" id="PIRSR617939-2"/>
    </source>
</evidence>
<dbReference type="SUPFAM" id="SSF110857">
    <property type="entry name" value="Gamma-glutamyl cyclotransferase-like"/>
    <property type="match status" value="1"/>
</dbReference>